<comment type="caution">
    <text evidence="5">The sequence shown here is derived from an EMBL/GenBank/DDBJ whole genome shotgun (WGS) entry which is preliminary data.</text>
</comment>
<evidence type="ECO:0008006" key="7">
    <source>
        <dbReference type="Google" id="ProtNLM"/>
    </source>
</evidence>
<evidence type="ECO:0000256" key="2">
    <source>
        <dbReference type="ARBA" id="ARBA00022723"/>
    </source>
</evidence>
<evidence type="ECO:0000313" key="5">
    <source>
        <dbReference type="EMBL" id="KAF4227749.1"/>
    </source>
</evidence>
<dbReference type="PANTHER" id="PTHR46300">
    <property type="entry name" value="P450, PUTATIVE (EUROFUNG)-RELATED-RELATED"/>
    <property type="match status" value="1"/>
</dbReference>
<keyword evidence="2" id="KW-0479">Metal-binding</keyword>
<evidence type="ECO:0000256" key="4">
    <source>
        <dbReference type="ARBA" id="ARBA00023004"/>
    </source>
</evidence>
<keyword evidence="4" id="KW-0408">Iron</keyword>
<dbReference type="Gene3D" id="1.10.630.10">
    <property type="entry name" value="Cytochrome P450"/>
    <property type="match status" value="1"/>
</dbReference>
<organism evidence="5 6">
    <name type="scientific">Aspergillus fumigatiaffinis</name>
    <dbReference type="NCBI Taxonomy" id="340414"/>
    <lineage>
        <taxon>Eukaryota</taxon>
        <taxon>Fungi</taxon>
        <taxon>Dikarya</taxon>
        <taxon>Ascomycota</taxon>
        <taxon>Pezizomycotina</taxon>
        <taxon>Eurotiomycetes</taxon>
        <taxon>Eurotiomycetidae</taxon>
        <taxon>Eurotiales</taxon>
        <taxon>Aspergillaceae</taxon>
        <taxon>Aspergillus</taxon>
        <taxon>Aspergillus subgen. Fumigati</taxon>
    </lineage>
</organism>
<dbReference type="GO" id="GO:0004497">
    <property type="term" value="F:monooxygenase activity"/>
    <property type="evidence" value="ECO:0007669"/>
    <property type="project" value="InterPro"/>
</dbReference>
<accession>A0A8H4GSQ5</accession>
<dbReference type="Pfam" id="PF00067">
    <property type="entry name" value="p450"/>
    <property type="match status" value="1"/>
</dbReference>
<dbReference type="PRINTS" id="PR00463">
    <property type="entry name" value="EP450I"/>
</dbReference>
<reference evidence="5" key="1">
    <citation type="journal article" date="2020" name="bioRxiv">
        <title>Genomic and phenotypic heterogeneity of clinical isolates of the human pathogens Aspergillus fumigatus, Aspergillus lentulus and Aspergillus fumigatiaffinis.</title>
        <authorList>
            <person name="dos Santos R.A.C."/>
            <person name="Steenwyk J.L."/>
            <person name="Rivero-Menendez O."/>
            <person name="Mead M.E."/>
            <person name="Silva L.P."/>
            <person name="Bastos R.W."/>
            <person name="Alastruey-Izquierdo A."/>
            <person name="Goldman G.H."/>
            <person name="Rokas A."/>
        </authorList>
    </citation>
    <scope>NUCLEOTIDE SEQUENCE</scope>
    <source>
        <strain evidence="5">CNM-CM6805</strain>
    </source>
</reference>
<reference evidence="5" key="2">
    <citation type="submission" date="2020-04" db="EMBL/GenBank/DDBJ databases">
        <authorList>
            <person name="Santos R.A.C."/>
            <person name="Steenwyk J.L."/>
            <person name="Rivero-Menendez O."/>
            <person name="Mead M.E."/>
            <person name="Silva L.P."/>
            <person name="Bastos R.W."/>
            <person name="Alastruey-Izquierdo A."/>
            <person name="Goldman G.H."/>
            <person name="Rokas A."/>
        </authorList>
    </citation>
    <scope>NUCLEOTIDE SEQUENCE</scope>
    <source>
        <strain evidence="5">CNM-CM6805</strain>
    </source>
</reference>
<dbReference type="Proteomes" id="UP000653565">
    <property type="component" value="Unassembled WGS sequence"/>
</dbReference>
<dbReference type="InterPro" id="IPR001128">
    <property type="entry name" value="Cyt_P450"/>
</dbReference>
<sequence length="233" mass="26460">MELNYHNYRLKEETVSWLASVVPEAGVEIIASTLNSMIRYLAIFPEAQARAHEEVTQILGDARMATLANEPQMPYIKAVIKETLWLCPMATTGLHQMADGDVNFKPERYLNHPHQSAVYAAGGDIMAHDHFTFSAGRRIYLGIHLAENRLFLAVSNLIWAYKFKLPLDEKGNKITLDISDEGFMEGAIRVPKQYTIQILERNPAGPSLSRNHRNRPRRMDTPCEAYMSTRMEG</sequence>
<evidence type="ECO:0000256" key="1">
    <source>
        <dbReference type="ARBA" id="ARBA00010617"/>
    </source>
</evidence>
<dbReference type="SUPFAM" id="SSF48264">
    <property type="entry name" value="Cytochrome P450"/>
    <property type="match status" value="1"/>
</dbReference>
<dbReference type="EMBL" id="JAAAPX010000170">
    <property type="protein sequence ID" value="KAF4227749.1"/>
    <property type="molecule type" value="Genomic_DNA"/>
</dbReference>
<dbReference type="GO" id="GO:0016705">
    <property type="term" value="F:oxidoreductase activity, acting on paired donors, with incorporation or reduction of molecular oxygen"/>
    <property type="evidence" value="ECO:0007669"/>
    <property type="project" value="InterPro"/>
</dbReference>
<keyword evidence="3" id="KW-0560">Oxidoreductase</keyword>
<protein>
    <recommendedName>
        <fullName evidence="7">Cytochrome P450</fullName>
    </recommendedName>
</protein>
<dbReference type="InterPro" id="IPR050364">
    <property type="entry name" value="Cytochrome_P450_fung"/>
</dbReference>
<dbReference type="InterPro" id="IPR036396">
    <property type="entry name" value="Cyt_P450_sf"/>
</dbReference>
<dbReference type="InterPro" id="IPR002401">
    <property type="entry name" value="Cyt_P450_E_grp-I"/>
</dbReference>
<evidence type="ECO:0000256" key="3">
    <source>
        <dbReference type="ARBA" id="ARBA00023002"/>
    </source>
</evidence>
<name>A0A8H4GSQ5_9EURO</name>
<dbReference type="PANTHER" id="PTHR46300:SF11">
    <property type="entry name" value="OXIDOREDUCTASE, PUTATIVE-RELATED"/>
    <property type="match status" value="1"/>
</dbReference>
<gene>
    <name evidence="5" type="ORF">CNMCM6805_002744</name>
</gene>
<dbReference type="GO" id="GO:0005506">
    <property type="term" value="F:iron ion binding"/>
    <property type="evidence" value="ECO:0007669"/>
    <property type="project" value="InterPro"/>
</dbReference>
<keyword evidence="6" id="KW-1185">Reference proteome</keyword>
<dbReference type="GO" id="GO:0020037">
    <property type="term" value="F:heme binding"/>
    <property type="evidence" value="ECO:0007669"/>
    <property type="project" value="InterPro"/>
</dbReference>
<evidence type="ECO:0000313" key="6">
    <source>
        <dbReference type="Proteomes" id="UP000653565"/>
    </source>
</evidence>
<proteinExistence type="inferred from homology"/>
<dbReference type="AlphaFoldDB" id="A0A8H4GSQ5"/>
<dbReference type="GO" id="GO:0044283">
    <property type="term" value="P:small molecule biosynthetic process"/>
    <property type="evidence" value="ECO:0007669"/>
    <property type="project" value="UniProtKB-ARBA"/>
</dbReference>
<comment type="similarity">
    <text evidence="1">Belongs to the cytochrome P450 family.</text>
</comment>